<evidence type="ECO:0000313" key="2">
    <source>
        <dbReference type="Proteomes" id="UP000784294"/>
    </source>
</evidence>
<reference evidence="1" key="1">
    <citation type="submission" date="2018-11" db="EMBL/GenBank/DDBJ databases">
        <authorList>
            <consortium name="Pathogen Informatics"/>
        </authorList>
    </citation>
    <scope>NUCLEOTIDE SEQUENCE</scope>
</reference>
<keyword evidence="2" id="KW-1185">Reference proteome</keyword>
<dbReference type="Proteomes" id="UP000784294">
    <property type="component" value="Unassembled WGS sequence"/>
</dbReference>
<protein>
    <submittedName>
        <fullName evidence="1">Uncharacterized protein</fullName>
    </submittedName>
</protein>
<gene>
    <name evidence="1" type="ORF">PXEA_LOCUS15008</name>
</gene>
<sequence length="250" mass="28013">MTSLSVEPSCTRFSELLLDRVLAVLLTRLPSPIHLPGAFALPLYHKLDSVKLVMLGRMRRACPLDYRWKQQQQQIMMPMRTTKQTLSATASSSMNEDLVDLLQVNMCLSFRAPGVQMSGQLRHEPHGQANNEQIGLNMTLHPVQVSAELEVGVQPNGRPSFKIQHVQLDDFQIEQLDFFSLDTQSVEGLDNDVGSKEAHAEEENVTNPSLAWMLKWLVNGPLKRTFLEELNGSAKALIRQMQAAGIESPK</sequence>
<dbReference type="EMBL" id="CAAALY010051978">
    <property type="protein sequence ID" value="VEL21568.1"/>
    <property type="molecule type" value="Genomic_DNA"/>
</dbReference>
<dbReference type="AlphaFoldDB" id="A0A3S5CMR4"/>
<evidence type="ECO:0000313" key="1">
    <source>
        <dbReference type="EMBL" id="VEL21568.1"/>
    </source>
</evidence>
<accession>A0A3S5CMR4</accession>
<name>A0A3S5CMR4_9PLAT</name>
<proteinExistence type="predicted"/>
<comment type="caution">
    <text evidence="1">The sequence shown here is derived from an EMBL/GenBank/DDBJ whole genome shotgun (WGS) entry which is preliminary data.</text>
</comment>
<organism evidence="1 2">
    <name type="scientific">Protopolystoma xenopodis</name>
    <dbReference type="NCBI Taxonomy" id="117903"/>
    <lineage>
        <taxon>Eukaryota</taxon>
        <taxon>Metazoa</taxon>
        <taxon>Spiralia</taxon>
        <taxon>Lophotrochozoa</taxon>
        <taxon>Platyhelminthes</taxon>
        <taxon>Monogenea</taxon>
        <taxon>Polyopisthocotylea</taxon>
        <taxon>Polystomatidea</taxon>
        <taxon>Polystomatidae</taxon>
        <taxon>Protopolystoma</taxon>
    </lineage>
</organism>